<gene>
    <name evidence="2" type="ORF">BAUCODRAFT_144405</name>
</gene>
<feature type="region of interest" description="Disordered" evidence="1">
    <location>
        <begin position="113"/>
        <end position="148"/>
    </location>
</feature>
<dbReference type="Proteomes" id="UP000011761">
    <property type="component" value="Unassembled WGS sequence"/>
</dbReference>
<feature type="region of interest" description="Disordered" evidence="1">
    <location>
        <begin position="66"/>
        <end position="98"/>
    </location>
</feature>
<proteinExistence type="predicted"/>
<dbReference type="OrthoDB" id="506431at2759"/>
<evidence type="ECO:0000256" key="1">
    <source>
        <dbReference type="SAM" id="MobiDB-lite"/>
    </source>
</evidence>
<dbReference type="AlphaFoldDB" id="M2NMN3"/>
<dbReference type="RefSeq" id="XP_007671974.1">
    <property type="nucleotide sequence ID" value="XM_007673784.1"/>
</dbReference>
<dbReference type="eggNOG" id="ENOG502SM8K">
    <property type="taxonomic scope" value="Eukaryota"/>
</dbReference>
<evidence type="ECO:0000313" key="2">
    <source>
        <dbReference type="EMBL" id="EMD00790.1"/>
    </source>
</evidence>
<name>M2NMN3_BAUPA</name>
<dbReference type="EMBL" id="KB445550">
    <property type="protein sequence ID" value="EMD00790.1"/>
    <property type="molecule type" value="Genomic_DNA"/>
</dbReference>
<sequence>MSLARGIQSAIFYYLSCKPYFDARHRRKAKKQAAADREQNEILYKQMPHLYRHPEPNTTNPAWQVEIEMGPTPSMGKGKRKQPSSEAKSRGGASVNASQAVSAVSLPVLLEQGEHEVVQPPPKAKLASRKRDFEPTSNPAINDLHPPTVRKVRTRDELAWMFEPPPPMNKG</sequence>
<reference evidence="2 3" key="1">
    <citation type="journal article" date="2012" name="PLoS Pathog.">
        <title>Diverse lifestyles and strategies of plant pathogenesis encoded in the genomes of eighteen Dothideomycetes fungi.</title>
        <authorList>
            <person name="Ohm R.A."/>
            <person name="Feau N."/>
            <person name="Henrissat B."/>
            <person name="Schoch C.L."/>
            <person name="Horwitz B.A."/>
            <person name="Barry K.W."/>
            <person name="Condon B.J."/>
            <person name="Copeland A.C."/>
            <person name="Dhillon B."/>
            <person name="Glaser F."/>
            <person name="Hesse C.N."/>
            <person name="Kosti I."/>
            <person name="LaButti K."/>
            <person name="Lindquist E.A."/>
            <person name="Lucas S."/>
            <person name="Salamov A.A."/>
            <person name="Bradshaw R.E."/>
            <person name="Ciuffetti L."/>
            <person name="Hamelin R.C."/>
            <person name="Kema G.H.J."/>
            <person name="Lawrence C."/>
            <person name="Scott J.A."/>
            <person name="Spatafora J.W."/>
            <person name="Turgeon B.G."/>
            <person name="de Wit P.J.G.M."/>
            <person name="Zhong S."/>
            <person name="Goodwin S.B."/>
            <person name="Grigoriev I.V."/>
        </authorList>
    </citation>
    <scope>NUCLEOTIDE SEQUENCE [LARGE SCALE GENOMIC DNA]</scope>
    <source>
        <strain evidence="2 3">UAMH 10762</strain>
    </source>
</reference>
<protein>
    <submittedName>
        <fullName evidence="2">Uncharacterized protein</fullName>
    </submittedName>
</protein>
<keyword evidence="3" id="KW-1185">Reference proteome</keyword>
<dbReference type="HOGENOM" id="CLU_1562589_0_0_1"/>
<organism evidence="2 3">
    <name type="scientific">Baudoinia panamericana (strain UAMH 10762)</name>
    <name type="common">Angels' share fungus</name>
    <name type="synonym">Baudoinia compniacensis (strain UAMH 10762)</name>
    <dbReference type="NCBI Taxonomy" id="717646"/>
    <lineage>
        <taxon>Eukaryota</taxon>
        <taxon>Fungi</taxon>
        <taxon>Dikarya</taxon>
        <taxon>Ascomycota</taxon>
        <taxon>Pezizomycotina</taxon>
        <taxon>Dothideomycetes</taxon>
        <taxon>Dothideomycetidae</taxon>
        <taxon>Mycosphaerellales</taxon>
        <taxon>Teratosphaeriaceae</taxon>
        <taxon>Baudoinia</taxon>
    </lineage>
</organism>
<accession>M2NMN3</accession>
<dbReference type="KEGG" id="bcom:BAUCODRAFT_144405"/>
<evidence type="ECO:0000313" key="3">
    <source>
        <dbReference type="Proteomes" id="UP000011761"/>
    </source>
</evidence>
<dbReference type="GeneID" id="19108494"/>